<organism evidence="2 3">
    <name type="scientific">Pelobates cultripes</name>
    <name type="common">Western spadefoot toad</name>
    <dbReference type="NCBI Taxonomy" id="61616"/>
    <lineage>
        <taxon>Eukaryota</taxon>
        <taxon>Metazoa</taxon>
        <taxon>Chordata</taxon>
        <taxon>Craniata</taxon>
        <taxon>Vertebrata</taxon>
        <taxon>Euteleostomi</taxon>
        <taxon>Amphibia</taxon>
        <taxon>Batrachia</taxon>
        <taxon>Anura</taxon>
        <taxon>Pelobatoidea</taxon>
        <taxon>Pelobatidae</taxon>
        <taxon>Pelobates</taxon>
    </lineage>
</organism>
<dbReference type="EMBL" id="OW240919">
    <property type="protein sequence ID" value="CAH2311447.1"/>
    <property type="molecule type" value="Genomic_DNA"/>
</dbReference>
<evidence type="ECO:0000313" key="3">
    <source>
        <dbReference type="Proteomes" id="UP001295444"/>
    </source>
</evidence>
<evidence type="ECO:0000313" key="2">
    <source>
        <dbReference type="EMBL" id="CAH2311447.1"/>
    </source>
</evidence>
<keyword evidence="3" id="KW-1185">Reference proteome</keyword>
<accession>A0AAD1WJZ8</accession>
<protein>
    <submittedName>
        <fullName evidence="2">Uncharacterized protein</fullName>
    </submittedName>
</protein>
<gene>
    <name evidence="2" type="ORF">PECUL_23A049425</name>
</gene>
<dbReference type="Proteomes" id="UP001295444">
    <property type="component" value="Chromosome 08"/>
</dbReference>
<feature type="coiled-coil region" evidence="1">
    <location>
        <begin position="9"/>
        <end position="63"/>
    </location>
</feature>
<feature type="non-terminal residue" evidence="2">
    <location>
        <position position="1"/>
    </location>
</feature>
<keyword evidence="1" id="KW-0175">Coiled coil</keyword>
<sequence length="94" mass="11285">SLDLMLIIIQDVKTDMLEVNQKILSLESEHAVLLTPPEGEQLKQKLKEELLNYKNELVRFKQQKFESVYLDYQEHRVYKWLTGDNQRKPRRQGK</sequence>
<evidence type="ECO:0000256" key="1">
    <source>
        <dbReference type="SAM" id="Coils"/>
    </source>
</evidence>
<proteinExistence type="predicted"/>
<name>A0AAD1WJZ8_PELCU</name>
<dbReference type="AlphaFoldDB" id="A0AAD1WJZ8"/>
<reference evidence="2" key="1">
    <citation type="submission" date="2022-03" db="EMBL/GenBank/DDBJ databases">
        <authorList>
            <person name="Alioto T."/>
            <person name="Alioto T."/>
            <person name="Gomez Garrido J."/>
        </authorList>
    </citation>
    <scope>NUCLEOTIDE SEQUENCE</scope>
</reference>